<feature type="binding site" evidence="5">
    <location>
        <position position="275"/>
    </location>
    <ligand>
        <name>S-adenosyl-L-methionine</name>
        <dbReference type="ChEBI" id="CHEBI:59789"/>
    </ligand>
</feature>
<feature type="binding site" evidence="5">
    <location>
        <position position="225"/>
    </location>
    <ligand>
        <name>S-adenosyl-L-methionine</name>
        <dbReference type="ChEBI" id="CHEBI:59789"/>
    </ligand>
</feature>
<comment type="caution">
    <text evidence="5">Lacks conserved residue(s) required for the propagation of feature annotation.</text>
</comment>
<dbReference type="GO" id="GO:0003723">
    <property type="term" value="F:RNA binding"/>
    <property type="evidence" value="ECO:0007669"/>
    <property type="project" value="UniProtKB-UniRule"/>
</dbReference>
<dbReference type="GO" id="GO:0001510">
    <property type="term" value="P:RNA methylation"/>
    <property type="evidence" value="ECO:0007669"/>
    <property type="project" value="InterPro"/>
</dbReference>
<dbReference type="SUPFAM" id="SSF53335">
    <property type="entry name" value="S-adenosyl-L-methionine-dependent methyltransferases"/>
    <property type="match status" value="1"/>
</dbReference>
<keyword evidence="4 5" id="KW-0694">RNA-binding</keyword>
<dbReference type="GO" id="GO:0008173">
    <property type="term" value="F:RNA methyltransferase activity"/>
    <property type="evidence" value="ECO:0007669"/>
    <property type="project" value="InterPro"/>
</dbReference>
<dbReference type="PANTHER" id="PTHR22808:SF6">
    <property type="entry name" value="SAM-DEPENDENT MTASE RSMB_NOP-TYPE DOMAIN-CONTAINING PROTEIN"/>
    <property type="match status" value="1"/>
</dbReference>
<proteinExistence type="inferred from homology"/>
<dbReference type="PANTHER" id="PTHR22808">
    <property type="entry name" value="NCL1 YEAST -RELATED NOL1/NOP2/FMU SUN DOMAIN-CONTAINING"/>
    <property type="match status" value="1"/>
</dbReference>
<protein>
    <recommendedName>
        <fullName evidence="7">SAM-dependent MTase RsmB/NOP-type domain-containing protein</fullName>
    </recommendedName>
</protein>
<evidence type="ECO:0000313" key="8">
    <source>
        <dbReference type="EMBL" id="KAK3273881.1"/>
    </source>
</evidence>
<evidence type="ECO:0000256" key="4">
    <source>
        <dbReference type="ARBA" id="ARBA00022884"/>
    </source>
</evidence>
<feature type="region of interest" description="Disordered" evidence="6">
    <location>
        <begin position="1"/>
        <end position="33"/>
    </location>
</feature>
<feature type="region of interest" description="Disordered" evidence="6">
    <location>
        <begin position="443"/>
        <end position="463"/>
    </location>
</feature>
<sequence length="538" mass="59883">MKRKKSRSKHLYAKRIRPSGITPEADTSKYPTESQDAMGAEMEVTRDIAVQQFEAYYRAQRIIPDEEEFVRLLRCLYKPLPISFRVSAVTSRQLEVEAAMTQGRPFLHDAVQTRVDGLTVFKPVYFGWCGAWQLGCDDRLIRQASKQDKTSHLAQLQRWIAQHTANGVITRQEIVSMAPVALLQIKPEHRVLDVCASPGSKTTQALEALHASEEHSPRGFVVANELVDKRSYLLSNRCAALGSACRRLMVTSHRAQIFPQFDKSCAGEYDRIICDVPCSGDGTFRKYRDKWGHWLPHMGRGLHSLQLQIAIRAIGLLKVGGLMTYSTCSFNPLENEAVVAALLARGTGAIELVPASHLLQGFDARPGLSTWVVMDENLNALPSYDAALRALPKARHCRFRDSMWPPQAGTSDMHLDRCLRLYPHLMNTGGFFIALLRKTGQWPPPPQRAHDGHASAGGPGTVAASTSVPRTFAPHLPYLPASQVVVDEVCCKLRLNPDRLQKVGVLHARGDRRLFLLSAELAQHLAQVGYTDPPIPLQ</sequence>
<evidence type="ECO:0000256" key="2">
    <source>
        <dbReference type="ARBA" id="ARBA00022679"/>
    </source>
</evidence>
<feature type="domain" description="SAM-dependent MTase RsmB/NOP-type" evidence="7">
    <location>
        <begin position="72"/>
        <end position="439"/>
    </location>
</feature>
<accession>A0AAE0G975</accession>
<comment type="caution">
    <text evidence="8">The sequence shown here is derived from an EMBL/GenBank/DDBJ whole genome shotgun (WGS) entry which is preliminary data.</text>
</comment>
<evidence type="ECO:0000313" key="9">
    <source>
        <dbReference type="Proteomes" id="UP001190700"/>
    </source>
</evidence>
<evidence type="ECO:0000256" key="6">
    <source>
        <dbReference type="SAM" id="MobiDB-lite"/>
    </source>
</evidence>
<keyword evidence="9" id="KW-1185">Reference proteome</keyword>
<evidence type="ECO:0000259" key="7">
    <source>
        <dbReference type="PROSITE" id="PS51686"/>
    </source>
</evidence>
<evidence type="ECO:0000256" key="3">
    <source>
        <dbReference type="ARBA" id="ARBA00022691"/>
    </source>
</evidence>
<keyword evidence="1 5" id="KW-0489">Methyltransferase</keyword>
<reference evidence="8 9" key="1">
    <citation type="journal article" date="2015" name="Genome Biol. Evol.">
        <title>Comparative Genomics of a Bacterivorous Green Alga Reveals Evolutionary Causalities and Consequences of Phago-Mixotrophic Mode of Nutrition.</title>
        <authorList>
            <person name="Burns J.A."/>
            <person name="Paasch A."/>
            <person name="Narechania A."/>
            <person name="Kim E."/>
        </authorList>
    </citation>
    <scope>NUCLEOTIDE SEQUENCE [LARGE SCALE GENOMIC DNA]</scope>
    <source>
        <strain evidence="8 9">PLY_AMNH</strain>
    </source>
</reference>
<keyword evidence="3 5" id="KW-0949">S-adenosyl-L-methionine</keyword>
<feature type="active site" description="Nucleophile" evidence="5">
    <location>
        <position position="328"/>
    </location>
</feature>
<dbReference type="EMBL" id="LGRX02008165">
    <property type="protein sequence ID" value="KAK3273881.1"/>
    <property type="molecule type" value="Genomic_DNA"/>
</dbReference>
<keyword evidence="2 5" id="KW-0808">Transferase</keyword>
<dbReference type="InterPro" id="IPR001678">
    <property type="entry name" value="MeTrfase_RsmB-F_NOP2_dom"/>
</dbReference>
<dbReference type="PRINTS" id="PR02008">
    <property type="entry name" value="RCMTFAMILY"/>
</dbReference>
<name>A0AAE0G975_9CHLO</name>
<dbReference type="Pfam" id="PF01189">
    <property type="entry name" value="Methyltr_RsmB-F"/>
    <property type="match status" value="1"/>
</dbReference>
<gene>
    <name evidence="8" type="ORF">CYMTET_17904</name>
</gene>
<dbReference type="AlphaFoldDB" id="A0AAE0G975"/>
<dbReference type="Proteomes" id="UP001190700">
    <property type="component" value="Unassembled WGS sequence"/>
</dbReference>
<dbReference type="Gene3D" id="3.40.50.150">
    <property type="entry name" value="Vaccinia Virus protein VP39"/>
    <property type="match status" value="1"/>
</dbReference>
<organism evidence="8 9">
    <name type="scientific">Cymbomonas tetramitiformis</name>
    <dbReference type="NCBI Taxonomy" id="36881"/>
    <lineage>
        <taxon>Eukaryota</taxon>
        <taxon>Viridiplantae</taxon>
        <taxon>Chlorophyta</taxon>
        <taxon>Pyramimonadophyceae</taxon>
        <taxon>Pyramimonadales</taxon>
        <taxon>Pyramimonadaceae</taxon>
        <taxon>Cymbomonas</taxon>
    </lineage>
</organism>
<comment type="similarity">
    <text evidence="5">Belongs to the class I-like SAM-binding methyltransferase superfamily. RsmB/NOP family.</text>
</comment>
<feature type="compositionally biased region" description="Basic residues" evidence="6">
    <location>
        <begin position="1"/>
        <end position="17"/>
    </location>
</feature>
<dbReference type="InterPro" id="IPR049560">
    <property type="entry name" value="MeTrfase_RsmB-F_NOP2_cat"/>
</dbReference>
<dbReference type="InterPro" id="IPR029063">
    <property type="entry name" value="SAM-dependent_MTases_sf"/>
</dbReference>
<evidence type="ECO:0000256" key="5">
    <source>
        <dbReference type="PROSITE-ProRule" id="PRU01023"/>
    </source>
</evidence>
<dbReference type="PROSITE" id="PS51686">
    <property type="entry name" value="SAM_MT_RSMB_NOP"/>
    <property type="match status" value="1"/>
</dbReference>
<dbReference type="InterPro" id="IPR023267">
    <property type="entry name" value="RCMT"/>
</dbReference>
<evidence type="ECO:0000256" key="1">
    <source>
        <dbReference type="ARBA" id="ARBA00022603"/>
    </source>
</evidence>